<evidence type="ECO:0000256" key="6">
    <source>
        <dbReference type="SAM" id="Phobius"/>
    </source>
</evidence>
<keyword evidence="3 6" id="KW-0812">Transmembrane</keyword>
<dbReference type="Proteomes" id="UP001590950">
    <property type="component" value="Unassembled WGS sequence"/>
</dbReference>
<name>A0ABR3ZXW7_9LECA</name>
<evidence type="ECO:0000256" key="3">
    <source>
        <dbReference type="ARBA" id="ARBA00022692"/>
    </source>
</evidence>
<sequence>MAPLPLLLPHSRPFIPLSLSLGLSTLYATHRTIAHPRPLHCDAAAATAADDPTPLTTATEFFKRYSRDAKVPIIKDGRLNPEAIRQVGAGSVLGLVGGVAVRTFSKTLALLFGWLIFGVKFLASRGFNIVPTSRIRKYVNGVDLRSAIEDDVAFKLSFGATFALASLAEF</sequence>
<evidence type="ECO:0000256" key="1">
    <source>
        <dbReference type="ARBA" id="ARBA00004370"/>
    </source>
</evidence>
<proteinExistence type="inferred from homology"/>
<gene>
    <name evidence="7" type="ORF">N7G274_008804</name>
</gene>
<dbReference type="Pfam" id="PF04930">
    <property type="entry name" value="FUN14"/>
    <property type="match status" value="1"/>
</dbReference>
<protein>
    <submittedName>
        <fullName evidence="7">Uncharacterized protein</fullName>
    </submittedName>
</protein>
<evidence type="ECO:0000313" key="8">
    <source>
        <dbReference type="Proteomes" id="UP001590950"/>
    </source>
</evidence>
<dbReference type="InterPro" id="IPR007014">
    <property type="entry name" value="FUN14"/>
</dbReference>
<keyword evidence="4 6" id="KW-1133">Transmembrane helix</keyword>
<evidence type="ECO:0000256" key="2">
    <source>
        <dbReference type="ARBA" id="ARBA00009160"/>
    </source>
</evidence>
<evidence type="ECO:0000256" key="4">
    <source>
        <dbReference type="ARBA" id="ARBA00022989"/>
    </source>
</evidence>
<comment type="similarity">
    <text evidence="2">Belongs to the FUN14 family.</text>
</comment>
<accession>A0ABR3ZXW7</accession>
<comment type="caution">
    <text evidence="7">The sequence shown here is derived from an EMBL/GenBank/DDBJ whole genome shotgun (WGS) entry which is preliminary data.</text>
</comment>
<keyword evidence="8" id="KW-1185">Reference proteome</keyword>
<reference evidence="7 8" key="1">
    <citation type="submission" date="2024-09" db="EMBL/GenBank/DDBJ databases">
        <title>Rethinking Asexuality: The Enigmatic Case of Functional Sexual Genes in Lepraria (Stereocaulaceae).</title>
        <authorList>
            <person name="Doellman M."/>
            <person name="Sun Y."/>
            <person name="Barcenas-Pena A."/>
            <person name="Lumbsch H.T."/>
            <person name="Grewe F."/>
        </authorList>
    </citation>
    <scope>NUCLEOTIDE SEQUENCE [LARGE SCALE GENOMIC DNA]</scope>
    <source>
        <strain evidence="7 8">Mercado 3170</strain>
    </source>
</reference>
<keyword evidence="5 6" id="KW-0472">Membrane</keyword>
<feature type="transmembrane region" description="Helical" evidence="6">
    <location>
        <begin position="107"/>
        <end position="127"/>
    </location>
</feature>
<comment type="subcellular location">
    <subcellularLocation>
        <location evidence="1">Membrane</location>
    </subcellularLocation>
</comment>
<evidence type="ECO:0000256" key="5">
    <source>
        <dbReference type="ARBA" id="ARBA00023136"/>
    </source>
</evidence>
<evidence type="ECO:0000313" key="7">
    <source>
        <dbReference type="EMBL" id="KAL2038465.1"/>
    </source>
</evidence>
<dbReference type="EMBL" id="JBEFKJ010000032">
    <property type="protein sequence ID" value="KAL2038465.1"/>
    <property type="molecule type" value="Genomic_DNA"/>
</dbReference>
<organism evidence="7 8">
    <name type="scientific">Stereocaulon virgatum</name>
    <dbReference type="NCBI Taxonomy" id="373712"/>
    <lineage>
        <taxon>Eukaryota</taxon>
        <taxon>Fungi</taxon>
        <taxon>Dikarya</taxon>
        <taxon>Ascomycota</taxon>
        <taxon>Pezizomycotina</taxon>
        <taxon>Lecanoromycetes</taxon>
        <taxon>OSLEUM clade</taxon>
        <taxon>Lecanoromycetidae</taxon>
        <taxon>Lecanorales</taxon>
        <taxon>Lecanorineae</taxon>
        <taxon>Stereocaulaceae</taxon>
        <taxon>Stereocaulon</taxon>
    </lineage>
</organism>